<proteinExistence type="predicted"/>
<sequence>MCLAGPGAALDLGRSGIALNPPARGWKLEEHRDAAIAVWHLRAESWDPPPASGLIAVTVSMLDGDPWPDPGALRDAAGRAMRAGLIRDLAADAPFDLAAGRFQIAGEDFTGAIGLGDAPARPAMARVLAIRTGDGALLISAFSIKGPGEGAFDGLFGPGGILTAMGPGAEALNGAAAAPATAPPAADPALEELLQQMQGGFSTGDQ</sequence>
<evidence type="ECO:0000313" key="1">
    <source>
        <dbReference type="EMBL" id="AOZ69199.1"/>
    </source>
</evidence>
<accession>A0A1D9MBT0</accession>
<reference evidence="1 2" key="1">
    <citation type="submission" date="2016-10" db="EMBL/GenBank/DDBJ databases">
        <title>Rhodobacter sp. LPB0142, isolated from sea water.</title>
        <authorList>
            <person name="Kim E."/>
            <person name="Yi H."/>
        </authorList>
    </citation>
    <scope>NUCLEOTIDE SEQUENCE [LARGE SCALE GENOMIC DNA]</scope>
    <source>
        <strain evidence="1 2">LPB0142</strain>
    </source>
</reference>
<dbReference type="STRING" id="1850250.LPB142_07585"/>
<evidence type="ECO:0000313" key="2">
    <source>
        <dbReference type="Proteomes" id="UP000176562"/>
    </source>
</evidence>
<dbReference type="KEGG" id="rhp:LPB142_07585"/>
<keyword evidence="2" id="KW-1185">Reference proteome</keyword>
<dbReference type="AlphaFoldDB" id="A0A1D9MBT0"/>
<gene>
    <name evidence="1" type="ORF">LPB142_07585</name>
</gene>
<organism evidence="1 2">
    <name type="scientific">Rhodobacter xanthinilyticus</name>
    <dbReference type="NCBI Taxonomy" id="1850250"/>
    <lineage>
        <taxon>Bacteria</taxon>
        <taxon>Pseudomonadati</taxon>
        <taxon>Pseudomonadota</taxon>
        <taxon>Alphaproteobacteria</taxon>
        <taxon>Rhodobacterales</taxon>
        <taxon>Rhodobacter group</taxon>
        <taxon>Rhodobacter</taxon>
    </lineage>
</organism>
<protein>
    <submittedName>
        <fullName evidence="1">Uncharacterized protein</fullName>
    </submittedName>
</protein>
<dbReference type="Proteomes" id="UP000176562">
    <property type="component" value="Chromosome"/>
</dbReference>
<dbReference type="EMBL" id="CP017781">
    <property type="protein sequence ID" value="AOZ69199.1"/>
    <property type="molecule type" value="Genomic_DNA"/>
</dbReference>
<name>A0A1D9MBT0_9RHOB</name>